<protein>
    <submittedName>
        <fullName evidence="1">Uncharacterized protein</fullName>
    </submittedName>
</protein>
<organism evidence="1 2">
    <name type="scientific">Paspalum notatum var. saurae</name>
    <dbReference type="NCBI Taxonomy" id="547442"/>
    <lineage>
        <taxon>Eukaryota</taxon>
        <taxon>Viridiplantae</taxon>
        <taxon>Streptophyta</taxon>
        <taxon>Embryophyta</taxon>
        <taxon>Tracheophyta</taxon>
        <taxon>Spermatophyta</taxon>
        <taxon>Magnoliopsida</taxon>
        <taxon>Liliopsida</taxon>
        <taxon>Poales</taxon>
        <taxon>Poaceae</taxon>
        <taxon>PACMAD clade</taxon>
        <taxon>Panicoideae</taxon>
        <taxon>Andropogonodae</taxon>
        <taxon>Paspaleae</taxon>
        <taxon>Paspalinae</taxon>
        <taxon>Paspalum</taxon>
    </lineage>
</organism>
<dbReference type="Proteomes" id="UP001341281">
    <property type="component" value="Chromosome 01"/>
</dbReference>
<evidence type="ECO:0000313" key="1">
    <source>
        <dbReference type="EMBL" id="WVZ50558.1"/>
    </source>
</evidence>
<proteinExistence type="predicted"/>
<accession>A0AAQ3SD49</accession>
<sequence>MPNRASPAIIDVCDGCRGGEPTRTEEVSRAATEKRGCLRTLRRPTEHSVQAKPFSLCTIGGLPSADSPIRHYHYYTCMFYSFFSNISAQSLILHMLKLNPTLHRRFNLYTRLIMTRKILNAKRDSLSSVYKDASEL</sequence>
<name>A0AAQ3SD49_PASNO</name>
<dbReference type="AlphaFoldDB" id="A0AAQ3SD49"/>
<keyword evidence="2" id="KW-1185">Reference proteome</keyword>
<reference evidence="1 2" key="1">
    <citation type="submission" date="2024-02" db="EMBL/GenBank/DDBJ databases">
        <title>High-quality chromosome-scale genome assembly of Pensacola bahiagrass (Paspalum notatum Flugge var. saurae).</title>
        <authorList>
            <person name="Vega J.M."/>
            <person name="Podio M."/>
            <person name="Orjuela J."/>
            <person name="Siena L.A."/>
            <person name="Pessino S.C."/>
            <person name="Combes M.C."/>
            <person name="Mariac C."/>
            <person name="Albertini E."/>
            <person name="Pupilli F."/>
            <person name="Ortiz J.P.A."/>
            <person name="Leblanc O."/>
        </authorList>
    </citation>
    <scope>NUCLEOTIDE SEQUENCE [LARGE SCALE GENOMIC DNA]</scope>
    <source>
        <strain evidence="1">R1</strain>
        <tissue evidence="1">Leaf</tissue>
    </source>
</reference>
<gene>
    <name evidence="1" type="ORF">U9M48_001800</name>
</gene>
<dbReference type="EMBL" id="CP144745">
    <property type="protein sequence ID" value="WVZ50558.1"/>
    <property type="molecule type" value="Genomic_DNA"/>
</dbReference>
<evidence type="ECO:0000313" key="2">
    <source>
        <dbReference type="Proteomes" id="UP001341281"/>
    </source>
</evidence>